<dbReference type="PROSITE" id="PS50949">
    <property type="entry name" value="HTH_GNTR"/>
    <property type="match status" value="1"/>
</dbReference>
<proteinExistence type="predicted"/>
<evidence type="ECO:0000256" key="2">
    <source>
        <dbReference type="ARBA" id="ARBA00023125"/>
    </source>
</evidence>
<dbReference type="SMART" id="SM00345">
    <property type="entry name" value="HTH_GNTR"/>
    <property type="match status" value="1"/>
</dbReference>
<accession>A0A251YHE7</accession>
<dbReference type="EMBL" id="MDJZ01000017">
    <property type="protein sequence ID" value="OUE23664.1"/>
    <property type="molecule type" value="Genomic_DNA"/>
</dbReference>
<organism evidence="5 6">
    <name type="scientific">Clavibacter michiganensis</name>
    <dbReference type="NCBI Taxonomy" id="28447"/>
    <lineage>
        <taxon>Bacteria</taxon>
        <taxon>Bacillati</taxon>
        <taxon>Actinomycetota</taxon>
        <taxon>Actinomycetes</taxon>
        <taxon>Micrococcales</taxon>
        <taxon>Microbacteriaceae</taxon>
        <taxon>Clavibacter</taxon>
    </lineage>
</organism>
<evidence type="ECO:0000313" key="5">
    <source>
        <dbReference type="EMBL" id="OUE23664.1"/>
    </source>
</evidence>
<dbReference type="RefSeq" id="WP_172403822.1">
    <property type="nucleotide sequence ID" value="NZ_MDJZ01000017.1"/>
</dbReference>
<dbReference type="SUPFAM" id="SSF48008">
    <property type="entry name" value="GntR ligand-binding domain-like"/>
    <property type="match status" value="1"/>
</dbReference>
<dbReference type="PANTHER" id="PTHR43537:SF44">
    <property type="entry name" value="GNTR FAMILY REGULATORY PROTEIN"/>
    <property type="match status" value="1"/>
</dbReference>
<reference evidence="5 6" key="1">
    <citation type="submission" date="2016-08" db="EMBL/GenBank/DDBJ databases">
        <title>Genome sequence of Clavibacter michiganensis spp strain CFBP8019.</title>
        <authorList>
            <person name="Thapa S.P."/>
            <person name="Coaker G."/>
            <person name="Jacques M.-A."/>
        </authorList>
    </citation>
    <scope>NUCLEOTIDE SEQUENCE [LARGE SCALE GENOMIC DNA]</scope>
    <source>
        <strain evidence="5">CFBP8019</strain>
    </source>
</reference>
<dbReference type="Pfam" id="PF00392">
    <property type="entry name" value="GntR"/>
    <property type="match status" value="1"/>
</dbReference>
<dbReference type="AlphaFoldDB" id="A0A251YHE7"/>
<evidence type="ECO:0000256" key="1">
    <source>
        <dbReference type="ARBA" id="ARBA00023015"/>
    </source>
</evidence>
<dbReference type="InterPro" id="IPR008920">
    <property type="entry name" value="TF_FadR/GntR_C"/>
</dbReference>
<dbReference type="GO" id="GO:0003677">
    <property type="term" value="F:DNA binding"/>
    <property type="evidence" value="ECO:0007669"/>
    <property type="project" value="UniProtKB-KW"/>
</dbReference>
<keyword evidence="2" id="KW-0238">DNA-binding</keyword>
<keyword evidence="6" id="KW-1185">Reference proteome</keyword>
<sequence>MTTQSAPTPASANAAAVSSASGPAAATPAAPVPAAEVMATRIIDALGRDIVDGALAEGSRLTIEDLQQRFGVSRTVVRDCVRVLEAMALIVPKRRVGLVVQGPDRWNVYDPRIIRWRLTGPGRSDQFRSLTQLRRAVEPVAASLAARNATAAQRTRIAELAVDLRRLGEAGALVDFLAADIEFHHLILEACGNDMFCALREVITEVLSGRTHQGLMPRTPRPHALDTHEQVAHAIRDGDAATAEAGMASLLAEVSSAVG</sequence>
<dbReference type="Gene3D" id="1.20.120.530">
    <property type="entry name" value="GntR ligand-binding domain-like"/>
    <property type="match status" value="1"/>
</dbReference>
<comment type="caution">
    <text evidence="5">The sequence shown here is derived from an EMBL/GenBank/DDBJ whole genome shotgun (WGS) entry which is preliminary data.</text>
</comment>
<evidence type="ECO:0000259" key="4">
    <source>
        <dbReference type="PROSITE" id="PS50949"/>
    </source>
</evidence>
<dbReference type="SUPFAM" id="SSF46785">
    <property type="entry name" value="Winged helix' DNA-binding domain"/>
    <property type="match status" value="1"/>
</dbReference>
<dbReference type="InterPro" id="IPR036388">
    <property type="entry name" value="WH-like_DNA-bd_sf"/>
</dbReference>
<dbReference type="GO" id="GO:0003700">
    <property type="term" value="F:DNA-binding transcription factor activity"/>
    <property type="evidence" value="ECO:0007669"/>
    <property type="project" value="InterPro"/>
</dbReference>
<evidence type="ECO:0000256" key="3">
    <source>
        <dbReference type="ARBA" id="ARBA00023163"/>
    </source>
</evidence>
<dbReference type="InterPro" id="IPR000524">
    <property type="entry name" value="Tscrpt_reg_HTH_GntR"/>
</dbReference>
<dbReference type="Pfam" id="PF07729">
    <property type="entry name" value="FCD"/>
    <property type="match status" value="1"/>
</dbReference>
<protein>
    <submittedName>
        <fullName evidence="5">HTH-type transcriptional regulator LutR</fullName>
    </submittedName>
</protein>
<evidence type="ECO:0000313" key="6">
    <source>
        <dbReference type="Proteomes" id="UP000195101"/>
    </source>
</evidence>
<dbReference type="Proteomes" id="UP000195101">
    <property type="component" value="Unassembled WGS sequence"/>
</dbReference>
<keyword evidence="1" id="KW-0805">Transcription regulation</keyword>
<dbReference type="InterPro" id="IPR036390">
    <property type="entry name" value="WH_DNA-bd_sf"/>
</dbReference>
<keyword evidence="3" id="KW-0804">Transcription</keyword>
<feature type="domain" description="HTH gntR-type" evidence="4">
    <location>
        <begin position="36"/>
        <end position="103"/>
    </location>
</feature>
<dbReference type="Gene3D" id="1.10.10.10">
    <property type="entry name" value="Winged helix-like DNA-binding domain superfamily/Winged helix DNA-binding domain"/>
    <property type="match status" value="1"/>
</dbReference>
<gene>
    <name evidence="5" type="primary">lutR_1</name>
    <name evidence="5" type="ORF">BFL37_13450</name>
</gene>
<dbReference type="InterPro" id="IPR011711">
    <property type="entry name" value="GntR_C"/>
</dbReference>
<name>A0A251YHE7_9MICO</name>
<dbReference type="PANTHER" id="PTHR43537">
    <property type="entry name" value="TRANSCRIPTIONAL REGULATOR, GNTR FAMILY"/>
    <property type="match status" value="1"/>
</dbReference>
<dbReference type="SMART" id="SM00895">
    <property type="entry name" value="FCD"/>
    <property type="match status" value="1"/>
</dbReference>